<gene>
    <name evidence="1" type="ORF">C7H19_10795</name>
</gene>
<reference evidence="1 2" key="1">
    <citation type="submission" date="2018-03" db="EMBL/GenBank/DDBJ databases">
        <title>The ancient ancestry and fast evolution of plastids.</title>
        <authorList>
            <person name="Moore K.R."/>
            <person name="Magnabosco C."/>
            <person name="Momper L."/>
            <person name="Gold D.A."/>
            <person name="Bosak T."/>
            <person name="Fournier G.P."/>
        </authorList>
    </citation>
    <scope>NUCLEOTIDE SEQUENCE [LARGE SCALE GENOMIC DNA]</scope>
    <source>
        <strain evidence="1 2">CCALA 016</strain>
    </source>
</reference>
<dbReference type="Proteomes" id="UP000239001">
    <property type="component" value="Unassembled WGS sequence"/>
</dbReference>
<evidence type="ECO:0000313" key="2">
    <source>
        <dbReference type="Proteomes" id="UP000239001"/>
    </source>
</evidence>
<dbReference type="Pfam" id="PF12098">
    <property type="entry name" value="DUF3574"/>
    <property type="match status" value="1"/>
</dbReference>
<dbReference type="AlphaFoldDB" id="A0A2T1LXW7"/>
<comment type="caution">
    <text evidence="1">The sequence shown here is derived from an EMBL/GenBank/DDBJ whole genome shotgun (WGS) entry which is preliminary data.</text>
</comment>
<keyword evidence="2" id="KW-1185">Reference proteome</keyword>
<dbReference type="EMBL" id="PXOH01000010">
    <property type="protein sequence ID" value="PSF37201.1"/>
    <property type="molecule type" value="Genomic_DNA"/>
</dbReference>
<accession>A0A2T1LXW7</accession>
<sequence length="138" mass="16069">MPFILCLSLLSPLTPTHFLQISPVMGQEVLDPQKKEWIKVELYFGLSSKTREISEQEWQQFLNYEITPRFPEGLTVIDSYGQYLHSEGCLVKERAKIAIILLKQPLNEQKIQEIIELFKETFQQESVLKVITPVQAEF</sequence>
<reference evidence="1 2" key="2">
    <citation type="submission" date="2018-03" db="EMBL/GenBank/DDBJ databases">
        <authorList>
            <person name="Keele B.F."/>
        </authorList>
    </citation>
    <scope>NUCLEOTIDE SEQUENCE [LARGE SCALE GENOMIC DNA]</scope>
    <source>
        <strain evidence="1 2">CCALA 016</strain>
    </source>
</reference>
<name>A0A2T1LXW7_9CHRO</name>
<dbReference type="InterPro" id="IPR021957">
    <property type="entry name" value="DUF3574"/>
</dbReference>
<protein>
    <submittedName>
        <fullName evidence="1">DUF3574 domain-containing protein</fullName>
    </submittedName>
</protein>
<evidence type="ECO:0000313" key="1">
    <source>
        <dbReference type="EMBL" id="PSF37201.1"/>
    </source>
</evidence>
<proteinExistence type="predicted"/>
<organism evidence="1 2">
    <name type="scientific">Aphanothece hegewaldii CCALA 016</name>
    <dbReference type="NCBI Taxonomy" id="2107694"/>
    <lineage>
        <taxon>Bacteria</taxon>
        <taxon>Bacillati</taxon>
        <taxon>Cyanobacteriota</taxon>
        <taxon>Cyanophyceae</taxon>
        <taxon>Oscillatoriophycideae</taxon>
        <taxon>Chroococcales</taxon>
        <taxon>Aphanothecaceae</taxon>
        <taxon>Aphanothece</taxon>
    </lineage>
</organism>